<dbReference type="Pfam" id="PF01408">
    <property type="entry name" value="GFO_IDH_MocA"/>
    <property type="match status" value="1"/>
</dbReference>
<dbReference type="PANTHER" id="PTHR43708:SF5">
    <property type="entry name" value="CONSERVED EXPRESSED OXIDOREDUCTASE (EUROFUNG)-RELATED"/>
    <property type="match status" value="1"/>
</dbReference>
<keyword evidence="6" id="KW-1185">Reference proteome</keyword>
<dbReference type="InterPro" id="IPR004104">
    <property type="entry name" value="Gfo/Idh/MocA-like_OxRdtase_C"/>
</dbReference>
<dbReference type="GO" id="GO:0016491">
    <property type="term" value="F:oxidoreductase activity"/>
    <property type="evidence" value="ECO:0007669"/>
    <property type="project" value="UniProtKB-KW"/>
</dbReference>
<dbReference type="InterPro" id="IPR051317">
    <property type="entry name" value="Gfo/Idh/MocA_oxidoreduct"/>
</dbReference>
<accession>A0AA42CVL1</accession>
<organism evidence="5 6">
    <name type="scientific">Larsenimonas rhizosphaerae</name>
    <dbReference type="NCBI Taxonomy" id="2944682"/>
    <lineage>
        <taxon>Bacteria</taxon>
        <taxon>Pseudomonadati</taxon>
        <taxon>Pseudomonadota</taxon>
        <taxon>Gammaproteobacteria</taxon>
        <taxon>Oceanospirillales</taxon>
        <taxon>Halomonadaceae</taxon>
        <taxon>Larsenimonas</taxon>
    </lineage>
</organism>
<dbReference type="NCBIfam" id="NF008607">
    <property type="entry name" value="PRK11579.1"/>
    <property type="match status" value="1"/>
</dbReference>
<evidence type="ECO:0000259" key="4">
    <source>
        <dbReference type="Pfam" id="PF02894"/>
    </source>
</evidence>
<proteinExistence type="inferred from homology"/>
<dbReference type="RefSeq" id="WP_265896651.1">
    <property type="nucleotide sequence ID" value="NZ_JAPIVE010000003.1"/>
</dbReference>
<feature type="domain" description="Gfo/Idh/MocA-like oxidoreductase N-terminal" evidence="3">
    <location>
        <begin position="11"/>
        <end position="126"/>
    </location>
</feature>
<evidence type="ECO:0000256" key="2">
    <source>
        <dbReference type="ARBA" id="ARBA00023002"/>
    </source>
</evidence>
<dbReference type="InterPro" id="IPR000683">
    <property type="entry name" value="Gfo/Idh/MocA-like_OxRdtase_N"/>
</dbReference>
<dbReference type="SUPFAM" id="SSF55347">
    <property type="entry name" value="Glyceraldehyde-3-phosphate dehydrogenase-like, C-terminal domain"/>
    <property type="match status" value="1"/>
</dbReference>
<dbReference type="Pfam" id="PF02894">
    <property type="entry name" value="GFO_IDH_MocA_C"/>
    <property type="match status" value="1"/>
</dbReference>
<evidence type="ECO:0000313" key="5">
    <source>
        <dbReference type="EMBL" id="MCX2525066.1"/>
    </source>
</evidence>
<comment type="similarity">
    <text evidence="1">Belongs to the Gfo/Idh/MocA family.</text>
</comment>
<evidence type="ECO:0000259" key="3">
    <source>
        <dbReference type="Pfam" id="PF01408"/>
    </source>
</evidence>
<keyword evidence="2" id="KW-0560">Oxidoreductase</keyword>
<dbReference type="Gene3D" id="3.30.360.10">
    <property type="entry name" value="Dihydrodipicolinate Reductase, domain 2"/>
    <property type="match status" value="1"/>
</dbReference>
<dbReference type="SUPFAM" id="SSF51735">
    <property type="entry name" value="NAD(P)-binding Rossmann-fold domains"/>
    <property type="match status" value="1"/>
</dbReference>
<name>A0AA42CVL1_9GAMM</name>
<feature type="domain" description="Gfo/Idh/MocA-like oxidoreductase C-terminal" evidence="4">
    <location>
        <begin position="138"/>
        <end position="348"/>
    </location>
</feature>
<evidence type="ECO:0000256" key="1">
    <source>
        <dbReference type="ARBA" id="ARBA00010928"/>
    </source>
</evidence>
<gene>
    <name evidence="5" type="ORF">OQ287_12510</name>
</gene>
<dbReference type="PANTHER" id="PTHR43708">
    <property type="entry name" value="CONSERVED EXPRESSED OXIDOREDUCTASE (EUROFUNG)"/>
    <property type="match status" value="1"/>
</dbReference>
<dbReference type="Gene3D" id="3.40.50.720">
    <property type="entry name" value="NAD(P)-binding Rossmann-like Domain"/>
    <property type="match status" value="1"/>
</dbReference>
<protein>
    <submittedName>
        <fullName evidence="5">Oxidoreductase</fullName>
    </submittedName>
</protein>
<sequence>MSEAPSHGVSRVALIGFGLAGKAFHAPLISTTPGLELSRVVTRQTELVHAEYPEAHACSLQDALNDDDIDLVVVATPNDTHAEIAMKALEHGKHVVVDKPFALSLDEATLLARKAEGSGLMLAVFHNRRWDADFLTIRALLEEGTLGELKQFESCFNKFRPAVDHGQWKEQPGPGSGNWMDLGAHLGDQALQLFGRPDGIYADLGILREGGQATDYFHVVLRYNGFRVLLHGGVVACEPAPRFSLHGTTGSYTIYGMDPQEAALRSGARPGFEGWGADPVPGTITRHANGHLVRETWPSLHGNYPAFYEGVRHALQHNGDAPVSLSSALDTMRLLELGKQSAEQRREVYFDSTI</sequence>
<reference evidence="5" key="1">
    <citation type="submission" date="2022-11" db="EMBL/GenBank/DDBJ databases">
        <title>Larsenimonas rhizosphaerae sp. nov., isolated from a tidal mudflat.</title>
        <authorList>
            <person name="Lee S.D."/>
            <person name="Kim I.S."/>
        </authorList>
    </citation>
    <scope>NUCLEOTIDE SEQUENCE</scope>
    <source>
        <strain evidence="5">GH2-1</strain>
    </source>
</reference>
<dbReference type="AlphaFoldDB" id="A0AA42CVL1"/>
<comment type="caution">
    <text evidence="5">The sequence shown here is derived from an EMBL/GenBank/DDBJ whole genome shotgun (WGS) entry which is preliminary data.</text>
</comment>
<evidence type="ECO:0000313" key="6">
    <source>
        <dbReference type="Proteomes" id="UP001165678"/>
    </source>
</evidence>
<dbReference type="Proteomes" id="UP001165678">
    <property type="component" value="Unassembled WGS sequence"/>
</dbReference>
<dbReference type="GO" id="GO:0000166">
    <property type="term" value="F:nucleotide binding"/>
    <property type="evidence" value="ECO:0007669"/>
    <property type="project" value="InterPro"/>
</dbReference>
<dbReference type="InterPro" id="IPR036291">
    <property type="entry name" value="NAD(P)-bd_dom_sf"/>
</dbReference>
<dbReference type="EMBL" id="JAPIVE010000003">
    <property type="protein sequence ID" value="MCX2525066.1"/>
    <property type="molecule type" value="Genomic_DNA"/>
</dbReference>